<evidence type="ECO:0000256" key="1">
    <source>
        <dbReference type="SAM" id="MobiDB-lite"/>
    </source>
</evidence>
<protein>
    <recommendedName>
        <fullName evidence="4">Intracellular proteinase inhibitor BsuPI domain-containing protein</fullName>
    </recommendedName>
</protein>
<feature type="compositionally biased region" description="Acidic residues" evidence="1">
    <location>
        <begin position="33"/>
        <end position="45"/>
    </location>
</feature>
<dbReference type="AlphaFoldDB" id="A0A482T5L6"/>
<evidence type="ECO:0000313" key="2">
    <source>
        <dbReference type="EMBL" id="RYJ08167.1"/>
    </source>
</evidence>
<organism evidence="2 3">
    <name type="scientific">Halogeometricum borinquense</name>
    <dbReference type="NCBI Taxonomy" id="60847"/>
    <lineage>
        <taxon>Archaea</taxon>
        <taxon>Methanobacteriati</taxon>
        <taxon>Methanobacteriota</taxon>
        <taxon>Stenosarchaea group</taxon>
        <taxon>Halobacteria</taxon>
        <taxon>Halobacteriales</taxon>
        <taxon>Haloferacaceae</taxon>
        <taxon>Halogeometricum</taxon>
    </lineage>
</organism>
<dbReference type="RefSeq" id="WP_129785993.1">
    <property type="nucleotide sequence ID" value="NZ_RZHH01000003.1"/>
</dbReference>
<sequence>MNTTRRTLLSSCGIGTVALLTGCLGEGNGDANGGDETDDETEGDSDTSPTETGGPELSIVSTDELPDAPVRPAIEVTQKTATESQPPGLKATVTNESDRTLTLGEGRAIVFAYRNDTANNLMLLPAGSDYPVESGCWRLTEGIAITEEYRMVTLEPGESASQVLELYGAPDTDACLPTGTFRFESPYSVRDESGEEETASFTWGFDISLE</sequence>
<dbReference type="Proteomes" id="UP000294028">
    <property type="component" value="Unassembled WGS sequence"/>
</dbReference>
<comment type="caution">
    <text evidence="2">The sequence shown here is derived from an EMBL/GenBank/DDBJ whole genome shotgun (WGS) entry which is preliminary data.</text>
</comment>
<reference evidence="2 3" key="1">
    <citation type="submission" date="2018-12" db="EMBL/GenBank/DDBJ databases">
        <title>Genome analysis provides insights into bioremediation potentialities of Halogeometricum borinquense strain N11.</title>
        <authorList>
            <person name="Najjari A."/>
            <person name="Youssef N."/>
            <person name="Fhoula I."/>
            <person name="Ben Dhia O."/>
            <person name="Mahjoubi M."/>
            <person name="Ouzari H.I."/>
            <person name="Cherif A."/>
        </authorList>
    </citation>
    <scope>NUCLEOTIDE SEQUENCE [LARGE SCALE GENOMIC DNA]</scope>
    <source>
        <strain evidence="2 3">N11</strain>
    </source>
</reference>
<feature type="region of interest" description="Disordered" evidence="1">
    <location>
        <begin position="26"/>
        <end position="69"/>
    </location>
</feature>
<dbReference type="PROSITE" id="PS51257">
    <property type="entry name" value="PROKAR_LIPOPROTEIN"/>
    <property type="match status" value="1"/>
</dbReference>
<gene>
    <name evidence="2" type="ORF">ELS19_16470</name>
</gene>
<accession>A0A482T5L6</accession>
<evidence type="ECO:0000313" key="3">
    <source>
        <dbReference type="Proteomes" id="UP000294028"/>
    </source>
</evidence>
<name>A0A482T5L6_9EURY</name>
<evidence type="ECO:0008006" key="4">
    <source>
        <dbReference type="Google" id="ProtNLM"/>
    </source>
</evidence>
<dbReference type="EMBL" id="RZHH01000003">
    <property type="protein sequence ID" value="RYJ08167.1"/>
    <property type="molecule type" value="Genomic_DNA"/>
</dbReference>
<proteinExistence type="predicted"/>